<evidence type="ECO:0000256" key="2">
    <source>
        <dbReference type="SAM" id="SignalP"/>
    </source>
</evidence>
<feature type="region of interest" description="Disordered" evidence="1">
    <location>
        <begin position="160"/>
        <end position="183"/>
    </location>
</feature>
<sequence length="183" mass="19502">MPISRFLLPVLAATLTLSASAQGLRNPFGRKAEATVAAPEQAAPVQDAQLQFVGTFGWGDSKQFLIYNVSKNRSFWVGLEEEGPDGEVVQAYDAESGAVQVIFNGQPLNLALQVATIAGGGARPPGPVPTAAQSSNALVNTVKVNPTPADERRRLEAVAAEVRRRRALRQQSKTNQNPGSNNR</sequence>
<feature type="compositionally biased region" description="Polar residues" evidence="1">
    <location>
        <begin position="170"/>
        <end position="183"/>
    </location>
</feature>
<proteinExistence type="predicted"/>
<gene>
    <name evidence="3" type="ORF">K1X11_015570</name>
</gene>
<feature type="chain" id="PRO_5047471348" evidence="2">
    <location>
        <begin position="22"/>
        <end position="183"/>
    </location>
</feature>
<evidence type="ECO:0000313" key="4">
    <source>
        <dbReference type="Proteomes" id="UP000738431"/>
    </source>
</evidence>
<dbReference type="RefSeq" id="WP_221031162.1">
    <property type="nucleotide sequence ID" value="NZ_CP139781.1"/>
</dbReference>
<keyword evidence="4" id="KW-1185">Reference proteome</keyword>
<name>A0ABZ1C3H7_9BACT</name>
<feature type="signal peptide" evidence="2">
    <location>
        <begin position="1"/>
        <end position="21"/>
    </location>
</feature>
<dbReference type="Proteomes" id="UP000738431">
    <property type="component" value="Chromosome"/>
</dbReference>
<evidence type="ECO:0000256" key="1">
    <source>
        <dbReference type="SAM" id="MobiDB-lite"/>
    </source>
</evidence>
<protein>
    <submittedName>
        <fullName evidence="3">Uncharacterized protein</fullName>
    </submittedName>
</protein>
<accession>A0ABZ1C3H7</accession>
<evidence type="ECO:0000313" key="3">
    <source>
        <dbReference type="EMBL" id="WRQ86234.1"/>
    </source>
</evidence>
<reference evidence="3 4" key="1">
    <citation type="submission" date="2023-12" db="EMBL/GenBank/DDBJ databases">
        <title>Description of an unclassified Opitutus bacterium of Verrucomicrobiota.</title>
        <authorList>
            <person name="Zhang D.-F."/>
        </authorList>
    </citation>
    <scope>NUCLEOTIDE SEQUENCE [LARGE SCALE GENOMIC DNA]</scope>
    <source>
        <strain evidence="3 4">WL0086</strain>
    </source>
</reference>
<keyword evidence="2" id="KW-0732">Signal</keyword>
<dbReference type="EMBL" id="CP139781">
    <property type="protein sequence ID" value="WRQ86234.1"/>
    <property type="molecule type" value="Genomic_DNA"/>
</dbReference>
<organism evidence="3 4">
    <name type="scientific">Actomonas aquatica</name>
    <dbReference type="NCBI Taxonomy" id="2866162"/>
    <lineage>
        <taxon>Bacteria</taxon>
        <taxon>Pseudomonadati</taxon>
        <taxon>Verrucomicrobiota</taxon>
        <taxon>Opitutia</taxon>
        <taxon>Opitutales</taxon>
        <taxon>Opitutaceae</taxon>
        <taxon>Actomonas</taxon>
    </lineage>
</organism>